<proteinExistence type="predicted"/>
<organism evidence="1 2">
    <name type="scientific">Arctium lappa</name>
    <name type="common">Greater burdock</name>
    <name type="synonym">Lappa major</name>
    <dbReference type="NCBI Taxonomy" id="4217"/>
    <lineage>
        <taxon>Eukaryota</taxon>
        <taxon>Viridiplantae</taxon>
        <taxon>Streptophyta</taxon>
        <taxon>Embryophyta</taxon>
        <taxon>Tracheophyta</taxon>
        <taxon>Spermatophyta</taxon>
        <taxon>Magnoliopsida</taxon>
        <taxon>eudicotyledons</taxon>
        <taxon>Gunneridae</taxon>
        <taxon>Pentapetalae</taxon>
        <taxon>asterids</taxon>
        <taxon>campanulids</taxon>
        <taxon>Asterales</taxon>
        <taxon>Asteraceae</taxon>
        <taxon>Carduoideae</taxon>
        <taxon>Cardueae</taxon>
        <taxon>Arctiinae</taxon>
        <taxon>Arctium</taxon>
    </lineage>
</organism>
<name>A0ACB8ZL58_ARCLA</name>
<dbReference type="Proteomes" id="UP001055879">
    <property type="component" value="Linkage Group LG10"/>
</dbReference>
<evidence type="ECO:0000313" key="1">
    <source>
        <dbReference type="EMBL" id="KAI3698049.1"/>
    </source>
</evidence>
<dbReference type="EMBL" id="CM042056">
    <property type="protein sequence ID" value="KAI3698049.1"/>
    <property type="molecule type" value="Genomic_DNA"/>
</dbReference>
<keyword evidence="2" id="KW-1185">Reference proteome</keyword>
<reference evidence="1 2" key="2">
    <citation type="journal article" date="2022" name="Mol. Ecol. Resour.">
        <title>The genomes of chicory, endive, great burdock and yacon provide insights into Asteraceae paleo-polyploidization history and plant inulin production.</title>
        <authorList>
            <person name="Fan W."/>
            <person name="Wang S."/>
            <person name="Wang H."/>
            <person name="Wang A."/>
            <person name="Jiang F."/>
            <person name="Liu H."/>
            <person name="Zhao H."/>
            <person name="Xu D."/>
            <person name="Zhang Y."/>
        </authorList>
    </citation>
    <scope>NUCLEOTIDE SEQUENCE [LARGE SCALE GENOMIC DNA]</scope>
    <source>
        <strain evidence="2">cv. Niubang</strain>
    </source>
</reference>
<sequence length="119" mass="13411">MEDQKLQGNRGEEDVGIEETQWVSIGKSVNLKKKADDFFLNNMGNGNSRKYEVMMGNLEGRHMEEKVGLEVGANTNWAAHCENNISNGPVLETIGTVLEKQYGLEDNWLKLNVTTQIRL</sequence>
<accession>A0ACB8ZL58</accession>
<protein>
    <submittedName>
        <fullName evidence="1">Uncharacterized protein</fullName>
    </submittedName>
</protein>
<reference evidence="2" key="1">
    <citation type="journal article" date="2022" name="Mol. Ecol. Resour.">
        <title>The genomes of chicory, endive, great burdock and yacon provide insights into Asteraceae palaeo-polyploidization history and plant inulin production.</title>
        <authorList>
            <person name="Fan W."/>
            <person name="Wang S."/>
            <person name="Wang H."/>
            <person name="Wang A."/>
            <person name="Jiang F."/>
            <person name="Liu H."/>
            <person name="Zhao H."/>
            <person name="Xu D."/>
            <person name="Zhang Y."/>
        </authorList>
    </citation>
    <scope>NUCLEOTIDE SEQUENCE [LARGE SCALE GENOMIC DNA]</scope>
    <source>
        <strain evidence="2">cv. Niubang</strain>
    </source>
</reference>
<comment type="caution">
    <text evidence="1">The sequence shown here is derived from an EMBL/GenBank/DDBJ whole genome shotgun (WGS) entry which is preliminary data.</text>
</comment>
<evidence type="ECO:0000313" key="2">
    <source>
        <dbReference type="Proteomes" id="UP001055879"/>
    </source>
</evidence>
<gene>
    <name evidence="1" type="ORF">L6452_31159</name>
</gene>